<dbReference type="EMBL" id="JACYXI010000018">
    <property type="protein sequence ID" value="MBD8893955.1"/>
    <property type="molecule type" value="Genomic_DNA"/>
</dbReference>
<dbReference type="RefSeq" id="WP_192150440.1">
    <property type="nucleotide sequence ID" value="NZ_JACYXI010000018.1"/>
</dbReference>
<protein>
    <recommendedName>
        <fullName evidence="3">Lipoprotein</fullName>
    </recommendedName>
</protein>
<evidence type="ECO:0000313" key="1">
    <source>
        <dbReference type="EMBL" id="MBD8893955.1"/>
    </source>
</evidence>
<accession>A0ABR9CSW8</accession>
<comment type="caution">
    <text evidence="1">The sequence shown here is derived from an EMBL/GenBank/DDBJ whole genome shotgun (WGS) entry which is preliminary data.</text>
</comment>
<keyword evidence="2" id="KW-1185">Reference proteome</keyword>
<reference evidence="2" key="1">
    <citation type="submission" date="2020-09" db="EMBL/GenBank/DDBJ databases">
        <title>The genome sequence of strain Labrenzia suaedae 4C16A.</title>
        <authorList>
            <person name="Liu Y."/>
        </authorList>
    </citation>
    <scope>NUCLEOTIDE SEQUENCE [LARGE SCALE GENOMIC DNA]</scope>
    <source>
        <strain evidence="2">4C16A</strain>
    </source>
</reference>
<gene>
    <name evidence="1" type="ORF">IG616_20610</name>
</gene>
<name>A0ABR9CSW8_9HYPH</name>
<dbReference type="PROSITE" id="PS51257">
    <property type="entry name" value="PROKAR_LIPOPROTEIN"/>
    <property type="match status" value="1"/>
</dbReference>
<proteinExistence type="predicted"/>
<organism evidence="1 2">
    <name type="scientific">Roseibium litorale</name>
    <dbReference type="NCBI Taxonomy" id="2803841"/>
    <lineage>
        <taxon>Bacteria</taxon>
        <taxon>Pseudomonadati</taxon>
        <taxon>Pseudomonadota</taxon>
        <taxon>Alphaproteobacteria</taxon>
        <taxon>Hyphomicrobiales</taxon>
        <taxon>Stappiaceae</taxon>
        <taxon>Roseibium</taxon>
    </lineage>
</organism>
<evidence type="ECO:0008006" key="3">
    <source>
        <dbReference type="Google" id="ProtNLM"/>
    </source>
</evidence>
<dbReference type="Proteomes" id="UP000632063">
    <property type="component" value="Unassembled WGS sequence"/>
</dbReference>
<sequence length="220" mass="24231">MRINVAIGILFAFVAAGCQQMTGAFTRDDYLKPEPLFVYNFADHADPQKAPNPHLASVSNTGEVPIINTSVLELVRSDSTGHTRDFIQDILIKRSDDLCNAFVDDLYVRVTSRKFTLKNLAGAASAVGTFASAVSSEMNLVSTLALGLNNSYNEDIMRGQLSTLLANQIQTDRENELKTILKKRSKKYSFSQSLLDANKYHEKCSVLSSLRSITKSTATQ</sequence>
<evidence type="ECO:0000313" key="2">
    <source>
        <dbReference type="Proteomes" id="UP000632063"/>
    </source>
</evidence>
<reference evidence="1 2" key="2">
    <citation type="journal article" date="2021" name="Int. J. Syst. Evol. Microbiol.">
        <title>Roseibium litorale sp. nov., isolated from a tidal flat sediment and proposal for the reclassification of Labrenzia polysiphoniae as Roseibium polysiphoniae comb. nov.</title>
        <authorList>
            <person name="Liu Y."/>
            <person name="Pei T."/>
            <person name="Du J."/>
            <person name="Chao M."/>
            <person name="Deng M.R."/>
            <person name="Zhu H."/>
        </authorList>
    </citation>
    <scope>NUCLEOTIDE SEQUENCE [LARGE SCALE GENOMIC DNA]</scope>
    <source>
        <strain evidence="1 2">4C16A</strain>
    </source>
</reference>